<dbReference type="AlphaFoldDB" id="A0A9Q3WPR7"/>
<reference evidence="9" key="1">
    <citation type="journal article" date="2021" name="Environ. Microbiol.">
        <title>Cryptic niche differentiation of novel sediment ecotypes of Rugeria pomeroyi correlates with nitrate respiration.</title>
        <authorList>
            <person name="Lin X."/>
            <person name="McNichol J."/>
            <person name="Chu X."/>
            <person name="Qian Y."/>
            <person name="Luo H."/>
        </authorList>
    </citation>
    <scope>NUCLEOTIDE SEQUENCE</scope>
    <source>
        <strain evidence="9">SZCCDBB064</strain>
    </source>
</reference>
<dbReference type="Proteomes" id="UP000813672">
    <property type="component" value="Unassembled WGS sequence"/>
</dbReference>
<keyword evidence="5" id="KW-0520">NAD</keyword>
<keyword evidence="6 7" id="KW-0456">Lyase</keyword>
<evidence type="ECO:0000256" key="3">
    <source>
        <dbReference type="ARBA" id="ARBA00008178"/>
    </source>
</evidence>
<dbReference type="PANTHER" id="PTHR43000">
    <property type="entry name" value="DTDP-D-GLUCOSE 4,6-DEHYDRATASE-RELATED"/>
    <property type="match status" value="1"/>
</dbReference>
<dbReference type="SUPFAM" id="SSF51735">
    <property type="entry name" value="NAD(P)-binding Rossmann-fold domains"/>
    <property type="match status" value="1"/>
</dbReference>
<comment type="catalytic activity">
    <reaction evidence="1 7">
        <text>dTDP-alpha-D-glucose = dTDP-4-dehydro-6-deoxy-alpha-D-glucose + H2O</text>
        <dbReference type="Rhea" id="RHEA:17221"/>
        <dbReference type="ChEBI" id="CHEBI:15377"/>
        <dbReference type="ChEBI" id="CHEBI:57477"/>
        <dbReference type="ChEBI" id="CHEBI:57649"/>
        <dbReference type="EC" id="4.2.1.46"/>
    </reaction>
</comment>
<dbReference type="GO" id="GO:0009225">
    <property type="term" value="P:nucleotide-sugar metabolic process"/>
    <property type="evidence" value="ECO:0007669"/>
    <property type="project" value="InterPro"/>
</dbReference>
<dbReference type="EMBL" id="JAGQAF010000020">
    <property type="protein sequence ID" value="MCE8540081.1"/>
    <property type="molecule type" value="Genomic_DNA"/>
</dbReference>
<dbReference type="Pfam" id="PF16363">
    <property type="entry name" value="GDP_Man_Dehyd"/>
    <property type="match status" value="1"/>
</dbReference>
<dbReference type="NCBIfam" id="TIGR01181">
    <property type="entry name" value="dTDP_gluc_dehyt"/>
    <property type="match status" value="1"/>
</dbReference>
<evidence type="ECO:0000313" key="9">
    <source>
        <dbReference type="EMBL" id="MCE8540081.1"/>
    </source>
</evidence>
<accession>A0A9Q3WPR7</accession>
<evidence type="ECO:0000256" key="1">
    <source>
        <dbReference type="ARBA" id="ARBA00001539"/>
    </source>
</evidence>
<protein>
    <recommendedName>
        <fullName evidence="4 7">dTDP-glucose 4,6-dehydratase</fullName>
        <ecNumber evidence="4 7">4.2.1.46</ecNumber>
    </recommendedName>
</protein>
<evidence type="ECO:0000256" key="5">
    <source>
        <dbReference type="ARBA" id="ARBA00023027"/>
    </source>
</evidence>
<dbReference type="EC" id="4.2.1.46" evidence="4 7"/>
<comment type="caution">
    <text evidence="9">The sequence shown here is derived from an EMBL/GenBank/DDBJ whole genome shotgun (WGS) entry which is preliminary data.</text>
</comment>
<dbReference type="RefSeq" id="WP_234222017.1">
    <property type="nucleotide sequence ID" value="NZ_JAGQAF010000020.1"/>
</dbReference>
<evidence type="ECO:0000259" key="8">
    <source>
        <dbReference type="Pfam" id="PF16363"/>
    </source>
</evidence>
<comment type="similarity">
    <text evidence="3 7">Belongs to the NAD(P)-dependent epimerase/dehydratase family. dTDP-glucose dehydratase subfamily.</text>
</comment>
<evidence type="ECO:0000256" key="4">
    <source>
        <dbReference type="ARBA" id="ARBA00011990"/>
    </source>
</evidence>
<evidence type="ECO:0000256" key="2">
    <source>
        <dbReference type="ARBA" id="ARBA00001911"/>
    </source>
</evidence>
<evidence type="ECO:0000313" key="10">
    <source>
        <dbReference type="Proteomes" id="UP000813672"/>
    </source>
</evidence>
<organism evidence="9 10">
    <name type="scientific">Ruegeria pomeroyi</name>
    <dbReference type="NCBI Taxonomy" id="89184"/>
    <lineage>
        <taxon>Bacteria</taxon>
        <taxon>Pseudomonadati</taxon>
        <taxon>Pseudomonadota</taxon>
        <taxon>Alphaproteobacteria</taxon>
        <taxon>Rhodobacterales</taxon>
        <taxon>Roseobacteraceae</taxon>
        <taxon>Ruegeria</taxon>
    </lineage>
</organism>
<evidence type="ECO:0000256" key="7">
    <source>
        <dbReference type="RuleBase" id="RU004473"/>
    </source>
</evidence>
<dbReference type="Gene3D" id="3.40.50.720">
    <property type="entry name" value="NAD(P)-binding Rossmann-like Domain"/>
    <property type="match status" value="1"/>
</dbReference>
<sequence length="350" mass="38456">MKLLVTGGAGFIGSAVVRRAIADGHAVVNLDALTYAACLDNVASVADHPDYTFVEADIRDRAALDAVFAEHGPDAVMHLAAESHVDRSIDGPGDFIETNITGTFNMLEAARKYWVGQGRPAAFRFHHISTDEVYGSLPADPAVRFTEETAYDPRSPYSASKASSDHLVRAWHETYGLPVVLTNCSNNYGPYHFPEKLIPVIILNALAGKPLPIYGDGSNIRDWLYVEDHAEALLLVVTRGAVGRTYNIGGENERTNLELVKTLCAILDDLRPRADGKAYADLITFVTDRPGHDARYAIDPTRIREELGWRPSVTVEEGLEKTVAWYLGNEAWWRALQSRDGVGQRLGVRA</sequence>
<dbReference type="Gene3D" id="3.90.25.10">
    <property type="entry name" value="UDP-galactose 4-epimerase, domain 1"/>
    <property type="match status" value="1"/>
</dbReference>
<name>A0A9Q3WPR7_9RHOB</name>
<dbReference type="CDD" id="cd05246">
    <property type="entry name" value="dTDP_GD_SDR_e"/>
    <property type="match status" value="1"/>
</dbReference>
<dbReference type="InterPro" id="IPR005888">
    <property type="entry name" value="dTDP_Gluc_deHydtase"/>
</dbReference>
<dbReference type="GO" id="GO:0008460">
    <property type="term" value="F:dTDP-glucose 4,6-dehydratase activity"/>
    <property type="evidence" value="ECO:0007669"/>
    <property type="project" value="UniProtKB-EC"/>
</dbReference>
<comment type="cofactor">
    <cofactor evidence="2 7">
        <name>NAD(+)</name>
        <dbReference type="ChEBI" id="CHEBI:57540"/>
    </cofactor>
</comment>
<feature type="domain" description="NAD(P)-binding" evidence="8">
    <location>
        <begin position="4"/>
        <end position="322"/>
    </location>
</feature>
<dbReference type="InterPro" id="IPR016040">
    <property type="entry name" value="NAD(P)-bd_dom"/>
</dbReference>
<gene>
    <name evidence="9" type="primary">rfbB</name>
    <name evidence="9" type="ORF">KBY27_21675</name>
</gene>
<dbReference type="InterPro" id="IPR036291">
    <property type="entry name" value="NAD(P)-bd_dom_sf"/>
</dbReference>
<proteinExistence type="inferred from homology"/>
<evidence type="ECO:0000256" key="6">
    <source>
        <dbReference type="ARBA" id="ARBA00023239"/>
    </source>
</evidence>